<dbReference type="Proteomes" id="UP000290365">
    <property type="component" value="Chromosome"/>
</dbReference>
<evidence type="ECO:0000256" key="6">
    <source>
        <dbReference type="ARBA" id="ARBA00023146"/>
    </source>
</evidence>
<evidence type="ECO:0000313" key="10">
    <source>
        <dbReference type="EMBL" id="QBD81859.1"/>
    </source>
</evidence>
<dbReference type="PROSITE" id="PS00178">
    <property type="entry name" value="AA_TRNA_LIGASE_I"/>
    <property type="match status" value="1"/>
</dbReference>
<comment type="similarity">
    <text evidence="7">Belongs to the class-I aminoacyl-tRNA synthetase family. GluQ subfamily.</text>
</comment>
<evidence type="ECO:0000259" key="9">
    <source>
        <dbReference type="Pfam" id="PF00749"/>
    </source>
</evidence>
<evidence type="ECO:0000256" key="3">
    <source>
        <dbReference type="ARBA" id="ARBA00022741"/>
    </source>
</evidence>
<dbReference type="EMBL" id="CP035758">
    <property type="protein sequence ID" value="QBD81859.1"/>
    <property type="molecule type" value="Genomic_DNA"/>
</dbReference>
<keyword evidence="4 7" id="KW-0862">Zinc</keyword>
<keyword evidence="8" id="KW-0648">Protein biosynthesis</keyword>
<dbReference type="GO" id="GO:0008270">
    <property type="term" value="F:zinc ion binding"/>
    <property type="evidence" value="ECO:0007669"/>
    <property type="project" value="UniProtKB-UniRule"/>
</dbReference>
<proteinExistence type="inferred from homology"/>
<dbReference type="NCBIfam" id="NF004314">
    <property type="entry name" value="PRK05710.1-3"/>
    <property type="match status" value="1"/>
</dbReference>
<dbReference type="GO" id="GO:0005524">
    <property type="term" value="F:ATP binding"/>
    <property type="evidence" value="ECO:0007669"/>
    <property type="project" value="UniProtKB-KW"/>
</dbReference>
<evidence type="ECO:0000256" key="7">
    <source>
        <dbReference type="HAMAP-Rule" id="MF_01428"/>
    </source>
</evidence>
<evidence type="ECO:0000256" key="5">
    <source>
        <dbReference type="ARBA" id="ARBA00022840"/>
    </source>
</evidence>
<dbReference type="NCBIfam" id="NF004315">
    <property type="entry name" value="PRK05710.1-4"/>
    <property type="match status" value="1"/>
</dbReference>
<dbReference type="InterPro" id="IPR022380">
    <property type="entry name" value="Glu-Q_tRNA(Asp)_Synthase"/>
</dbReference>
<keyword evidence="2 7" id="KW-0479">Metal-binding</keyword>
<dbReference type="AlphaFoldDB" id="A0A4P6K1A5"/>
<evidence type="ECO:0000256" key="1">
    <source>
        <dbReference type="ARBA" id="ARBA00022598"/>
    </source>
</evidence>
<protein>
    <recommendedName>
        <fullName evidence="7">Glutamyl-Q tRNA(Asp) synthetase</fullName>
        <shortName evidence="7">Glu-Q-RSs</shortName>
        <ecNumber evidence="7">6.1.1.-</ecNumber>
    </recommendedName>
</protein>
<feature type="binding site" evidence="7">
    <location>
        <position position="51"/>
    </location>
    <ligand>
        <name>L-glutamate</name>
        <dbReference type="ChEBI" id="CHEBI:29985"/>
    </ligand>
</feature>
<feature type="binding site" evidence="7">
    <location>
        <position position="115"/>
    </location>
    <ligand>
        <name>Zn(2+)</name>
        <dbReference type="ChEBI" id="CHEBI:29105"/>
    </ligand>
</feature>
<evidence type="ECO:0000256" key="2">
    <source>
        <dbReference type="ARBA" id="ARBA00022723"/>
    </source>
</evidence>
<dbReference type="PRINTS" id="PR00987">
    <property type="entry name" value="TRNASYNTHGLU"/>
</dbReference>
<dbReference type="InterPro" id="IPR001412">
    <property type="entry name" value="aa-tRNA-synth_I_CS"/>
</dbReference>
<dbReference type="Pfam" id="PF00749">
    <property type="entry name" value="tRNA-synt_1c"/>
    <property type="match status" value="1"/>
</dbReference>
<dbReference type="PANTHER" id="PTHR43311">
    <property type="entry name" value="GLUTAMATE--TRNA LIGASE"/>
    <property type="match status" value="1"/>
</dbReference>
<feature type="binding site" evidence="7">
    <location>
        <position position="138"/>
    </location>
    <ligand>
        <name>Zn(2+)</name>
        <dbReference type="ChEBI" id="CHEBI:29105"/>
    </ligand>
</feature>
<dbReference type="HAMAP" id="MF_01428">
    <property type="entry name" value="Glu_Q_tRNA_synth"/>
    <property type="match status" value="1"/>
</dbReference>
<evidence type="ECO:0000313" key="11">
    <source>
        <dbReference type="Proteomes" id="UP000290365"/>
    </source>
</evidence>
<dbReference type="InterPro" id="IPR014729">
    <property type="entry name" value="Rossmann-like_a/b/a_fold"/>
</dbReference>
<dbReference type="OrthoDB" id="9801560at2"/>
<dbReference type="KEGG" id="kbs:EPA93_40155"/>
<accession>A0A4P6K1A5</accession>
<keyword evidence="11" id="KW-1185">Reference proteome</keyword>
<feature type="short sequence motif" description="'KMSKS' region" evidence="7">
    <location>
        <begin position="260"/>
        <end position="264"/>
    </location>
</feature>
<dbReference type="SUPFAM" id="SSF52374">
    <property type="entry name" value="Nucleotidylyl transferase"/>
    <property type="match status" value="1"/>
</dbReference>
<dbReference type="GO" id="GO:0004818">
    <property type="term" value="F:glutamate-tRNA ligase activity"/>
    <property type="evidence" value="ECO:0007669"/>
    <property type="project" value="TreeGrafter"/>
</dbReference>
<keyword evidence="3 7" id="KW-0547">Nucleotide-binding</keyword>
<name>A0A4P6K1A5_KTERU</name>
<feature type="short sequence motif" description="'HIGH' region" evidence="7">
    <location>
        <begin position="18"/>
        <end position="28"/>
    </location>
</feature>
<evidence type="ECO:0000256" key="4">
    <source>
        <dbReference type="ARBA" id="ARBA00022833"/>
    </source>
</evidence>
<feature type="binding site" evidence="7">
    <location>
        <position position="222"/>
    </location>
    <ligand>
        <name>L-glutamate</name>
        <dbReference type="ChEBI" id="CHEBI:29985"/>
    </ligand>
</feature>
<evidence type="ECO:0000256" key="8">
    <source>
        <dbReference type="RuleBase" id="RU363037"/>
    </source>
</evidence>
<dbReference type="RefSeq" id="WP_129892920.1">
    <property type="nucleotide sequence ID" value="NZ_CP035758.1"/>
</dbReference>
<feature type="domain" description="Glutamyl/glutaminyl-tRNA synthetase class Ib catalytic" evidence="9">
    <location>
        <begin position="12"/>
        <end position="268"/>
    </location>
</feature>
<feature type="binding site" evidence="7">
    <location>
        <position position="142"/>
    </location>
    <ligand>
        <name>Zn(2+)</name>
        <dbReference type="ChEBI" id="CHEBI:29105"/>
    </ligand>
</feature>
<feature type="binding site" evidence="7">
    <location>
        <position position="204"/>
    </location>
    <ligand>
        <name>L-glutamate</name>
        <dbReference type="ChEBI" id="CHEBI:29985"/>
    </ligand>
</feature>
<dbReference type="GO" id="GO:0006424">
    <property type="term" value="P:glutamyl-tRNA aminoacylation"/>
    <property type="evidence" value="ECO:0007669"/>
    <property type="project" value="InterPro"/>
</dbReference>
<reference evidence="10 11" key="1">
    <citation type="submission" date="2019-01" db="EMBL/GenBank/DDBJ databases">
        <title>Ktedonosporobacter rubrisoli SCAWS-G2.</title>
        <authorList>
            <person name="Huang Y."/>
            <person name="Yan B."/>
        </authorList>
    </citation>
    <scope>NUCLEOTIDE SEQUENCE [LARGE SCALE GENOMIC DNA]</scope>
    <source>
        <strain evidence="10 11">SCAWS-G2</strain>
    </source>
</reference>
<dbReference type="InterPro" id="IPR049940">
    <property type="entry name" value="GluQ/Sye"/>
</dbReference>
<comment type="cofactor">
    <cofactor evidence="7">
        <name>Zn(2+)</name>
        <dbReference type="ChEBI" id="CHEBI:29105"/>
    </cofactor>
    <text evidence="7">Binds 1 zinc ion per subunit.</text>
</comment>
<comment type="function">
    <text evidence="7">Catalyzes the tRNA-independent activation of glutamate in presence of ATP and the subsequent transfer of glutamate onto a tRNA(Asp). Glutamate is transferred on the 2-amino-5-(4,5-dihydroxy-2-cyclopenten-1-yl) moiety of the queuosine in the wobble position of the QUC anticodon.</text>
</comment>
<dbReference type="PANTHER" id="PTHR43311:SF1">
    <property type="entry name" value="GLUTAMYL-Q TRNA(ASP) SYNTHETASE"/>
    <property type="match status" value="1"/>
</dbReference>
<organism evidence="10 11">
    <name type="scientific">Ktedonosporobacter rubrisoli</name>
    <dbReference type="NCBI Taxonomy" id="2509675"/>
    <lineage>
        <taxon>Bacteria</taxon>
        <taxon>Bacillati</taxon>
        <taxon>Chloroflexota</taxon>
        <taxon>Ktedonobacteria</taxon>
        <taxon>Ktedonobacterales</taxon>
        <taxon>Ktedonosporobacteraceae</taxon>
        <taxon>Ktedonosporobacter</taxon>
    </lineage>
</organism>
<dbReference type="GO" id="GO:0006400">
    <property type="term" value="P:tRNA modification"/>
    <property type="evidence" value="ECO:0007669"/>
    <property type="project" value="InterPro"/>
</dbReference>
<dbReference type="InterPro" id="IPR000924">
    <property type="entry name" value="Glu/Gln-tRNA-synth"/>
</dbReference>
<gene>
    <name evidence="7" type="primary">gluQ</name>
    <name evidence="10" type="ORF">EPA93_40155</name>
</gene>
<dbReference type="NCBIfam" id="TIGR03838">
    <property type="entry name" value="queuosine_YadB"/>
    <property type="match status" value="1"/>
</dbReference>
<dbReference type="EC" id="6.1.1.-" evidence="7"/>
<dbReference type="GO" id="GO:0005829">
    <property type="term" value="C:cytosol"/>
    <property type="evidence" value="ECO:0007669"/>
    <property type="project" value="TreeGrafter"/>
</dbReference>
<keyword evidence="6 7" id="KW-0030">Aminoacyl-tRNA synthetase</keyword>
<dbReference type="Gene3D" id="3.40.50.620">
    <property type="entry name" value="HUPs"/>
    <property type="match status" value="1"/>
</dbReference>
<dbReference type="InterPro" id="IPR020058">
    <property type="entry name" value="Glu/Gln-tRNA-synth_Ib_cat-dom"/>
</dbReference>
<sequence>MSEIVARVQPSLRGRYAPSPTGDLHMGNLRTALLAWLFARKAGGQFVLRIEDLDRPRVRQGSTEHMLEDLHWLGLDWNEGPDCSGPYAPYTQSERLDIYQDYLQRLETAGLIYPCYCSRAEIAQAASAPQQGEEGPRYPGTCRYLTQAQRGEREASGRRPSLRFRIDDEHIVNFTDLLAGPTSQHVQQVVGDFIVRRADGIFAYQFAVVVDDALMHINQVVRGIDLLHSSERQILLYEALGFPVPSFAHVPLVLDKQGKRLAKREQSSGLAPLRAAGTTPQQVVGQLAASCGLVLPGTSISPYELLGRLAPDLYAIMRTKQ</sequence>
<feature type="binding site" evidence="7">
    <location>
        <position position="117"/>
    </location>
    <ligand>
        <name>Zn(2+)</name>
        <dbReference type="ChEBI" id="CHEBI:29105"/>
    </ligand>
</feature>
<keyword evidence="1 7" id="KW-0436">Ligase</keyword>
<feature type="binding site" evidence="7">
    <location>
        <begin position="15"/>
        <end position="19"/>
    </location>
    <ligand>
        <name>L-glutamate</name>
        <dbReference type="ChEBI" id="CHEBI:29985"/>
    </ligand>
</feature>
<feature type="binding site" evidence="7">
    <location>
        <position position="263"/>
    </location>
    <ligand>
        <name>ATP</name>
        <dbReference type="ChEBI" id="CHEBI:30616"/>
    </ligand>
</feature>
<keyword evidence="5 7" id="KW-0067">ATP-binding</keyword>